<dbReference type="Pfam" id="PF01261">
    <property type="entry name" value="AP_endonuc_2"/>
    <property type="match status" value="1"/>
</dbReference>
<dbReference type="InterPro" id="IPR050312">
    <property type="entry name" value="IolE/XylAMocC-like"/>
</dbReference>
<accession>A0A2V4QUR6</accession>
<dbReference type="SUPFAM" id="SSF51658">
    <property type="entry name" value="Xylose isomerase-like"/>
    <property type="match status" value="1"/>
</dbReference>
<proteinExistence type="predicted"/>
<name>A0A2V4QUR6_9PROT</name>
<dbReference type="Proteomes" id="UP000247371">
    <property type="component" value="Unassembled WGS sequence"/>
</dbReference>
<keyword evidence="2" id="KW-0255">Endonuclease</keyword>
<protein>
    <submittedName>
        <fullName evidence="2">AP endonuclease</fullName>
    </submittedName>
</protein>
<keyword evidence="2" id="KW-0378">Hydrolase</keyword>
<dbReference type="GO" id="GO:0004519">
    <property type="term" value="F:endonuclease activity"/>
    <property type="evidence" value="ECO:0007669"/>
    <property type="project" value="UniProtKB-KW"/>
</dbReference>
<dbReference type="PANTHER" id="PTHR12110">
    <property type="entry name" value="HYDROXYPYRUVATE ISOMERASE"/>
    <property type="match status" value="1"/>
</dbReference>
<dbReference type="InterPro" id="IPR013022">
    <property type="entry name" value="Xyl_isomerase-like_TIM-brl"/>
</dbReference>
<dbReference type="EMBL" id="NKUB01000043">
    <property type="protein sequence ID" value="PYD68261.1"/>
    <property type="molecule type" value="Genomic_DNA"/>
</dbReference>
<comment type="caution">
    <text evidence="2">The sequence shown here is derived from an EMBL/GenBank/DDBJ whole genome shotgun (WGS) entry which is preliminary data.</text>
</comment>
<organism evidence="2 3">
    <name type="scientific">Komagataeibacter swingsii</name>
    <dbReference type="NCBI Taxonomy" id="215220"/>
    <lineage>
        <taxon>Bacteria</taxon>
        <taxon>Pseudomonadati</taxon>
        <taxon>Pseudomonadota</taxon>
        <taxon>Alphaproteobacteria</taxon>
        <taxon>Acetobacterales</taxon>
        <taxon>Acetobacteraceae</taxon>
        <taxon>Komagataeibacter</taxon>
    </lineage>
</organism>
<feature type="domain" description="Xylose isomerase-like TIM barrel" evidence="1">
    <location>
        <begin position="26"/>
        <end position="318"/>
    </location>
</feature>
<dbReference type="RefSeq" id="WP_110557860.1">
    <property type="nucleotide sequence ID" value="NZ_NKUB01000043.1"/>
</dbReference>
<evidence type="ECO:0000259" key="1">
    <source>
        <dbReference type="Pfam" id="PF01261"/>
    </source>
</evidence>
<evidence type="ECO:0000313" key="3">
    <source>
        <dbReference type="Proteomes" id="UP000247371"/>
    </source>
</evidence>
<dbReference type="AlphaFoldDB" id="A0A2V4QUR6"/>
<dbReference type="PANTHER" id="PTHR12110:SF21">
    <property type="entry name" value="XYLOSE ISOMERASE-LIKE TIM BARREL DOMAIN-CONTAINING PROTEIN"/>
    <property type="match status" value="1"/>
</dbReference>
<sequence length="347" mass="38642">MKGPGIFAAQFIGPDAPFNTLPGLARWAAGLGYKALQLPTHLDHIFNLERAASSQDYCDGIRGMLAEHGLVISELSTHIQGQCVAVHPAYDIQFDRFAPTFVQNNPVARMQWAISRLILAARASSRLGLKAHVTFSGALAWPYLYPWPPRDDGLVDLAFSTLAARWRPIVDTFDEAGVNLCFELHPGEDLHDGTSFERFAALLGNAPRCAILYDPSHMLLQQMDYLAFIDLYHDRIGAFHVKDAEFHPTGRQGVYGGFADWRDRAGRFRSPGDGQIDFGGIFSRLTQYGYDGWAVLEWECCLKSAAQGAREGAPFIQRHMIEMTTQSFDDFASSPLSNDERRRCLGL</sequence>
<keyword evidence="2" id="KW-0540">Nuclease</keyword>
<gene>
    <name evidence="2" type="ORF">CFR76_16065</name>
</gene>
<dbReference type="InterPro" id="IPR036237">
    <property type="entry name" value="Xyl_isomerase-like_sf"/>
</dbReference>
<keyword evidence="3" id="KW-1185">Reference proteome</keyword>
<reference evidence="2 3" key="1">
    <citation type="submission" date="2017-07" db="EMBL/GenBank/DDBJ databases">
        <title>A draft genome sequence of Komagataeibacter swingsii LMG 22125.</title>
        <authorList>
            <person name="Skraban J."/>
            <person name="Cleenwerck I."/>
            <person name="Vandamme P."/>
            <person name="Trcek J."/>
        </authorList>
    </citation>
    <scope>NUCLEOTIDE SEQUENCE [LARGE SCALE GENOMIC DNA]</scope>
    <source>
        <strain evidence="2 3">LMG 22125</strain>
    </source>
</reference>
<dbReference type="Gene3D" id="3.20.20.150">
    <property type="entry name" value="Divalent-metal-dependent TIM barrel enzymes"/>
    <property type="match status" value="1"/>
</dbReference>
<evidence type="ECO:0000313" key="2">
    <source>
        <dbReference type="EMBL" id="PYD68261.1"/>
    </source>
</evidence>